<evidence type="ECO:0000256" key="3">
    <source>
        <dbReference type="ARBA" id="ARBA00022833"/>
    </source>
</evidence>
<feature type="compositionally biased region" description="Basic and acidic residues" evidence="5">
    <location>
        <begin position="609"/>
        <end position="618"/>
    </location>
</feature>
<accession>F4NW05</accession>
<dbReference type="PANTHER" id="PTHR47672">
    <property type="entry name" value="E3 UBIQUITIN-PROTEIN LIGASE SNT2"/>
    <property type="match status" value="1"/>
</dbReference>
<dbReference type="InterPro" id="IPR013083">
    <property type="entry name" value="Znf_RING/FYVE/PHD"/>
</dbReference>
<dbReference type="InterPro" id="IPR009057">
    <property type="entry name" value="Homeodomain-like_sf"/>
</dbReference>
<dbReference type="SUPFAM" id="SSF57903">
    <property type="entry name" value="FYVE/PHD zinc finger"/>
    <property type="match status" value="2"/>
</dbReference>
<dbReference type="STRING" id="684364.F4NW05"/>
<reference evidence="10 11" key="1">
    <citation type="submission" date="2009-12" db="EMBL/GenBank/DDBJ databases">
        <title>The draft genome of Batrachochytrium dendrobatidis.</title>
        <authorList>
            <consortium name="US DOE Joint Genome Institute (JGI-PGF)"/>
            <person name="Kuo A."/>
            <person name="Salamov A."/>
            <person name="Schmutz J."/>
            <person name="Lucas S."/>
            <person name="Pitluck S."/>
            <person name="Rosenblum E."/>
            <person name="Stajich J."/>
            <person name="Eisen M."/>
            <person name="Grigoriev I.V."/>
        </authorList>
    </citation>
    <scope>NUCLEOTIDE SEQUENCE [LARGE SCALE GENOMIC DNA]</scope>
    <source>
        <strain evidence="11">JAM81 / FGSC 10211</strain>
    </source>
</reference>
<evidence type="ECO:0000256" key="4">
    <source>
        <dbReference type="PROSITE-ProRule" id="PRU00146"/>
    </source>
</evidence>
<dbReference type="PROSITE" id="PS50016">
    <property type="entry name" value="ZF_PHD_2"/>
    <property type="match status" value="1"/>
</dbReference>
<evidence type="ECO:0000256" key="2">
    <source>
        <dbReference type="ARBA" id="ARBA00022771"/>
    </source>
</evidence>
<dbReference type="InterPro" id="IPR019787">
    <property type="entry name" value="Znf_PHD-finger"/>
</dbReference>
<gene>
    <name evidence="10" type="ORF">BATDEDRAFT_22861</name>
</gene>
<feature type="domain" description="PHD-type" evidence="6">
    <location>
        <begin position="168"/>
        <end position="219"/>
    </location>
</feature>
<keyword evidence="1" id="KW-0479">Metal-binding</keyword>
<dbReference type="GeneID" id="18238069"/>
<evidence type="ECO:0000259" key="7">
    <source>
        <dbReference type="PROSITE" id="PS51038"/>
    </source>
</evidence>
<dbReference type="InterPro" id="IPR017884">
    <property type="entry name" value="SANT_dom"/>
</dbReference>
<dbReference type="CDD" id="cd15489">
    <property type="entry name" value="PHD_SF"/>
    <property type="match status" value="1"/>
</dbReference>
<dbReference type="OMA" id="LSWRKYA"/>
<dbReference type="PROSITE" id="PS51293">
    <property type="entry name" value="SANT"/>
    <property type="match status" value="1"/>
</dbReference>
<dbReference type="Gene3D" id="2.30.30.490">
    <property type="match status" value="1"/>
</dbReference>
<keyword evidence="2 4" id="KW-0863">Zinc-finger</keyword>
<protein>
    <recommendedName>
        <fullName evidence="12">PHD-type domain-containing protein</fullName>
    </recommendedName>
</protein>
<dbReference type="FunFam" id="3.30.40.10:FF:001662">
    <property type="entry name" value="Uncharacterized protein"/>
    <property type="match status" value="1"/>
</dbReference>
<proteinExistence type="predicted"/>
<evidence type="ECO:0008006" key="12">
    <source>
        <dbReference type="Google" id="ProtNLM"/>
    </source>
</evidence>
<dbReference type="Pfam" id="PF13831">
    <property type="entry name" value="PHD_2"/>
    <property type="match status" value="1"/>
</dbReference>
<dbReference type="Pfam" id="PF13832">
    <property type="entry name" value="zf-HC5HC2H_2"/>
    <property type="match status" value="1"/>
</dbReference>
<evidence type="ECO:0000313" key="11">
    <source>
        <dbReference type="Proteomes" id="UP000007241"/>
    </source>
</evidence>
<feature type="domain" description="PHD-type" evidence="9">
    <location>
        <begin position="714"/>
        <end position="842"/>
    </location>
</feature>
<dbReference type="InterPro" id="IPR043151">
    <property type="entry name" value="BAH_sf"/>
</dbReference>
<sequence>MSIDESIPSTVLASETENTISQITLRRITYKLNGRIIEFIPDKDAKDFLVNIKVAWFSRPRDVFGGNRRRHFDPRLLIATMNTDINPVSAIICKCEIKHIDHISNMDKYKSDEYAFYYNQLYDRHTRRLYDVLPMESVKNLPKRIMRHLLSFQFILVEAGSADRFTTKRVCQACDGWCSPDEPIATCGTCSNILHLDCAGMTRKPSKGYTWQCSSCLRDFQMNERGASNDDLDSTNGQSDNSNHDEKDTPSKLKKATPIDFDADELMFDLKYVTDHVAAHTHNHNPLFPFCYFGKYASLNDLDDNLDEKSHPKSSSRIGKAFQAHMPECCDTTLLDAESKQIKAIDNLQQEPTLSVRRRGRPRISSTDTTVSRSSVDEVVFCGHTLTEKSIDELGGFKNLSGRIVYQCLLQLYQNRSRPDEDKSWLNELVSQERSSQWTVAEISSFERGVAKYGHELNWIRKEASNELDDFVPSRTLKEVILYFYIWKKSPNYTSVYSEYCRVYRPKKFLKNTDVRSSAAANIKDFSDFSSTEEDNVESLKPTMSWVECSNCFKNAKVTRPAGLLFAHGQQQRWCLECHTYYITYATPRIISETIKKANREKERKRKAREMVDEDTHVFKKRGRPPGRSQLAKKNNTEETWADISDKLDDAELEPCAVCLDFTESEASKLVRCTGCRLYVHTLCYGVLSFKTSKSNSFQCDRCMNSQNPESSLIYDCVLCTGQLSSRLSPIKRTICNNWVHVQCAIWHSEPIFGCLKSLEPVESIGLVDKQKWLMVAVFHCNICNIHAGACVKCTTTGCLAASHVTCAQHDDSWVAKIQTKTIPDVKDGWDYSTIVTCPLHSSKNENENNLAGSSDATTSEILFQYISGFKVGISGHATRSQRRAASQTLHSQCYCHDPCKENISISQDKSIVTQHIDSLPQPTPYLEKTSSTNNNPLCTEDPLLDTAKKTSAENGVSIEEVHCVMCNVSTSPFWFCAEDLLLIKNSFEESLFASINAKGARVCFACVLQSKSQLVNNLLV</sequence>
<evidence type="ECO:0000313" key="10">
    <source>
        <dbReference type="EMBL" id="EGF82747.1"/>
    </source>
</evidence>
<dbReference type="FunCoup" id="F4NW05">
    <property type="interactions" value="161"/>
</dbReference>
<dbReference type="GO" id="GO:0008270">
    <property type="term" value="F:zinc ion binding"/>
    <property type="evidence" value="ECO:0007669"/>
    <property type="project" value="UniProtKB-KW"/>
</dbReference>
<organism evidence="10 11">
    <name type="scientific">Batrachochytrium dendrobatidis (strain JAM81 / FGSC 10211)</name>
    <name type="common">Frog chytrid fungus</name>
    <dbReference type="NCBI Taxonomy" id="684364"/>
    <lineage>
        <taxon>Eukaryota</taxon>
        <taxon>Fungi</taxon>
        <taxon>Fungi incertae sedis</taxon>
        <taxon>Chytridiomycota</taxon>
        <taxon>Chytridiomycota incertae sedis</taxon>
        <taxon>Chytridiomycetes</taxon>
        <taxon>Rhizophydiales</taxon>
        <taxon>Rhizophydiales incertae sedis</taxon>
        <taxon>Batrachochytrium</taxon>
    </lineage>
</organism>
<dbReference type="OrthoDB" id="336088at2759"/>
<dbReference type="Pfam" id="PF01426">
    <property type="entry name" value="BAH"/>
    <property type="match status" value="1"/>
</dbReference>
<dbReference type="EMBL" id="GL882880">
    <property type="protein sequence ID" value="EGF82747.1"/>
    <property type="molecule type" value="Genomic_DNA"/>
</dbReference>
<evidence type="ECO:0000259" key="9">
    <source>
        <dbReference type="PROSITE" id="PS51805"/>
    </source>
</evidence>
<dbReference type="PANTHER" id="PTHR47672:SF1">
    <property type="entry name" value="E3 UBIQUITIN-PROTEIN LIGASE SNT2"/>
    <property type="match status" value="1"/>
</dbReference>
<name>F4NW05_BATDJ</name>
<feature type="region of interest" description="Disordered" evidence="5">
    <location>
        <begin position="227"/>
        <end position="256"/>
    </location>
</feature>
<dbReference type="InterPro" id="IPR001025">
    <property type="entry name" value="BAH_dom"/>
</dbReference>
<evidence type="ECO:0000256" key="5">
    <source>
        <dbReference type="SAM" id="MobiDB-lite"/>
    </source>
</evidence>
<dbReference type="HOGENOM" id="CLU_295946_0_0_1"/>
<dbReference type="InterPro" id="IPR011011">
    <property type="entry name" value="Znf_FYVE_PHD"/>
</dbReference>
<keyword evidence="11" id="KW-1185">Reference proteome</keyword>
<feature type="domain" description="BAH" evidence="7">
    <location>
        <begin position="12"/>
        <end position="133"/>
    </location>
</feature>
<dbReference type="Gene3D" id="1.10.10.60">
    <property type="entry name" value="Homeodomain-like"/>
    <property type="match status" value="1"/>
</dbReference>
<dbReference type="PROSITE" id="PS51805">
    <property type="entry name" value="EPHD"/>
    <property type="match status" value="1"/>
</dbReference>
<evidence type="ECO:0000259" key="6">
    <source>
        <dbReference type="PROSITE" id="PS50016"/>
    </source>
</evidence>
<dbReference type="RefSeq" id="XP_006676654.1">
    <property type="nucleotide sequence ID" value="XM_006676591.1"/>
</dbReference>
<dbReference type="GO" id="GO:0048189">
    <property type="term" value="C:Lid2 complex"/>
    <property type="evidence" value="ECO:0000318"/>
    <property type="project" value="GO_Central"/>
</dbReference>
<dbReference type="InParanoid" id="F4NW05"/>
<dbReference type="SMART" id="SM00439">
    <property type="entry name" value="BAH"/>
    <property type="match status" value="1"/>
</dbReference>
<dbReference type="AlphaFoldDB" id="F4NW05"/>
<evidence type="ECO:0000259" key="8">
    <source>
        <dbReference type="PROSITE" id="PS51293"/>
    </source>
</evidence>
<dbReference type="GO" id="GO:0004842">
    <property type="term" value="F:ubiquitin-protein transferase activity"/>
    <property type="evidence" value="ECO:0000318"/>
    <property type="project" value="GO_Central"/>
</dbReference>
<dbReference type="InterPro" id="IPR034732">
    <property type="entry name" value="EPHD"/>
</dbReference>
<dbReference type="InterPro" id="IPR001965">
    <property type="entry name" value="Znf_PHD"/>
</dbReference>
<feature type="region of interest" description="Disordered" evidence="5">
    <location>
        <begin position="601"/>
        <end position="636"/>
    </location>
</feature>
<dbReference type="SUPFAM" id="SSF46689">
    <property type="entry name" value="Homeodomain-like"/>
    <property type="match status" value="1"/>
</dbReference>
<dbReference type="SMART" id="SM00249">
    <property type="entry name" value="PHD"/>
    <property type="match status" value="3"/>
</dbReference>
<evidence type="ECO:0000256" key="1">
    <source>
        <dbReference type="ARBA" id="ARBA00022723"/>
    </source>
</evidence>
<keyword evidence="3" id="KW-0862">Zinc</keyword>
<dbReference type="GO" id="GO:0036205">
    <property type="term" value="P:histone catabolic process"/>
    <property type="evidence" value="ECO:0000318"/>
    <property type="project" value="GO_Central"/>
</dbReference>
<feature type="compositionally biased region" description="Basic and acidic residues" evidence="5">
    <location>
        <begin position="242"/>
        <end position="251"/>
    </location>
</feature>
<dbReference type="InterPro" id="IPR029617">
    <property type="entry name" value="Snt2"/>
</dbReference>
<dbReference type="Proteomes" id="UP000007241">
    <property type="component" value="Unassembled WGS sequence"/>
</dbReference>
<dbReference type="PROSITE" id="PS51038">
    <property type="entry name" value="BAH"/>
    <property type="match status" value="1"/>
</dbReference>
<dbReference type="GO" id="GO:0003682">
    <property type="term" value="F:chromatin binding"/>
    <property type="evidence" value="ECO:0007669"/>
    <property type="project" value="InterPro"/>
</dbReference>
<feature type="domain" description="SANT" evidence="8">
    <location>
        <begin position="433"/>
        <end position="492"/>
    </location>
</feature>
<dbReference type="Gene3D" id="3.30.40.10">
    <property type="entry name" value="Zinc/RING finger domain, C3HC4 (zinc finger)"/>
    <property type="match status" value="3"/>
</dbReference>